<dbReference type="SUPFAM" id="SSF56112">
    <property type="entry name" value="Protein kinase-like (PK-like)"/>
    <property type="match status" value="1"/>
</dbReference>
<proteinExistence type="inferred from homology"/>
<evidence type="ECO:0000313" key="8">
    <source>
        <dbReference type="Proteomes" id="UP000005824"/>
    </source>
</evidence>
<protein>
    <submittedName>
        <fullName evidence="7">Aminoglycoside phosphotransferase</fullName>
    </submittedName>
</protein>
<dbReference type="InterPro" id="IPR011009">
    <property type="entry name" value="Kinase-like_dom_sf"/>
</dbReference>
<evidence type="ECO:0000256" key="5">
    <source>
        <dbReference type="ARBA" id="ARBA00022840"/>
    </source>
</evidence>
<sequence length="346" mass="39131">MLAGCDRCRASSPPDPVNESAEFLQLLRQDGVVRTDDARLMPLTGGVSCEIYLVEDGAERFVVKRALAKLKVKADWFADICRNRYEWEFIRYVSRFLPAVVPALRHCSATGNYFAMEYLGGEFQNWKQQLLAGEARPEAAAQAGGLLAEIHRHSTGDAEAKRIFDTTPNFYQLRIEAYLLATGVKHPELRPLFEAEAARLAATRECLVHGDFSPKNILVSPERMVLLDCEVAWYGDPSFDLAFMLNHFFLKTLLHAPREVGMRRMVEAFWAAYQTGRPTPELETRVGRLLVMLLLARVDGKSPVEYLDVGRQDFVRQFARVMLHEEAPSLGVVTNAWFARLSQFTS</sequence>
<reference evidence="7 8" key="1">
    <citation type="journal article" date="2011" name="J. Bacteriol.">
        <title>Genome sequence of Chthoniobacter flavus Ellin428, an aerobic heterotrophic soil bacterium.</title>
        <authorList>
            <person name="Kant R."/>
            <person name="van Passel M.W."/>
            <person name="Palva A."/>
            <person name="Lucas S."/>
            <person name="Lapidus A."/>
            <person name="Glavina Del Rio T."/>
            <person name="Dalin E."/>
            <person name="Tice H."/>
            <person name="Bruce D."/>
            <person name="Goodwin L."/>
            <person name="Pitluck S."/>
            <person name="Larimer F.W."/>
            <person name="Land M.L."/>
            <person name="Hauser L."/>
            <person name="Sangwan P."/>
            <person name="de Vos W.M."/>
            <person name="Janssen P.H."/>
            <person name="Smidt H."/>
        </authorList>
    </citation>
    <scope>NUCLEOTIDE SEQUENCE [LARGE SCALE GENOMIC DNA]</scope>
    <source>
        <strain evidence="7 8">Ellin428</strain>
    </source>
</reference>
<dbReference type="Gene3D" id="3.30.200.20">
    <property type="entry name" value="Phosphorylase Kinase, domain 1"/>
    <property type="match status" value="1"/>
</dbReference>
<keyword evidence="2 7" id="KW-0808">Transferase</keyword>
<comment type="caution">
    <text evidence="7">The sequence shown here is derived from an EMBL/GenBank/DDBJ whole genome shotgun (WGS) entry which is preliminary data.</text>
</comment>
<dbReference type="InterPro" id="IPR002575">
    <property type="entry name" value="Aminoglycoside_PTrfase"/>
</dbReference>
<evidence type="ECO:0000256" key="2">
    <source>
        <dbReference type="ARBA" id="ARBA00022679"/>
    </source>
</evidence>
<dbReference type="Proteomes" id="UP000005824">
    <property type="component" value="Unassembled WGS sequence"/>
</dbReference>
<evidence type="ECO:0000256" key="1">
    <source>
        <dbReference type="ARBA" id="ARBA00010165"/>
    </source>
</evidence>
<comment type="similarity">
    <text evidence="1">Belongs to the methylthioribose kinase family.</text>
</comment>
<dbReference type="GO" id="GO:0005524">
    <property type="term" value="F:ATP binding"/>
    <property type="evidence" value="ECO:0007669"/>
    <property type="project" value="UniProtKB-KW"/>
</dbReference>
<evidence type="ECO:0000259" key="6">
    <source>
        <dbReference type="Pfam" id="PF01636"/>
    </source>
</evidence>
<keyword evidence="4" id="KW-0418">Kinase</keyword>
<dbReference type="Gene3D" id="3.90.1200.10">
    <property type="match status" value="1"/>
</dbReference>
<feature type="domain" description="Aminoglycoside phosphotransferase" evidence="6">
    <location>
        <begin position="41"/>
        <end position="274"/>
    </location>
</feature>
<dbReference type="STRING" id="497964.CfE428DRAFT_4910"/>
<dbReference type="EMBL" id="ABVL01000018">
    <property type="protein sequence ID" value="EDY17612.1"/>
    <property type="molecule type" value="Genomic_DNA"/>
</dbReference>
<dbReference type="PANTHER" id="PTHR34273">
    <property type="entry name" value="METHYLTHIORIBOSE KINASE"/>
    <property type="match status" value="1"/>
</dbReference>
<dbReference type="eggNOG" id="COG3173">
    <property type="taxonomic scope" value="Bacteria"/>
</dbReference>
<keyword evidence="3" id="KW-0547">Nucleotide-binding</keyword>
<keyword evidence="8" id="KW-1185">Reference proteome</keyword>
<evidence type="ECO:0000256" key="4">
    <source>
        <dbReference type="ARBA" id="ARBA00022777"/>
    </source>
</evidence>
<dbReference type="PANTHER" id="PTHR34273:SF2">
    <property type="entry name" value="METHYLTHIORIBOSE KINASE"/>
    <property type="match status" value="1"/>
</dbReference>
<name>B4D7J5_9BACT</name>
<evidence type="ECO:0000256" key="3">
    <source>
        <dbReference type="ARBA" id="ARBA00022741"/>
    </source>
</evidence>
<keyword evidence="5" id="KW-0067">ATP-binding</keyword>
<accession>B4D7J5</accession>
<organism evidence="7 8">
    <name type="scientific">Chthoniobacter flavus Ellin428</name>
    <dbReference type="NCBI Taxonomy" id="497964"/>
    <lineage>
        <taxon>Bacteria</taxon>
        <taxon>Pseudomonadati</taxon>
        <taxon>Verrucomicrobiota</taxon>
        <taxon>Spartobacteria</taxon>
        <taxon>Chthoniobacterales</taxon>
        <taxon>Chthoniobacteraceae</taxon>
        <taxon>Chthoniobacter</taxon>
    </lineage>
</organism>
<gene>
    <name evidence="7" type="ORF">CfE428DRAFT_4910</name>
</gene>
<dbReference type="Pfam" id="PF01636">
    <property type="entry name" value="APH"/>
    <property type="match status" value="1"/>
</dbReference>
<dbReference type="GO" id="GO:0016301">
    <property type="term" value="F:kinase activity"/>
    <property type="evidence" value="ECO:0007669"/>
    <property type="project" value="UniProtKB-KW"/>
</dbReference>
<dbReference type="InParanoid" id="B4D7J5"/>
<evidence type="ECO:0000313" key="7">
    <source>
        <dbReference type="EMBL" id="EDY17612.1"/>
    </source>
</evidence>
<dbReference type="AlphaFoldDB" id="B4D7J5"/>